<dbReference type="AlphaFoldDB" id="A0A127PYS5"/>
<dbReference type="KEGG" id="cpra:CPter91_0556"/>
<dbReference type="EMBL" id="CP013234">
    <property type="protein sequence ID" value="AMP02951.1"/>
    <property type="molecule type" value="Genomic_DNA"/>
</dbReference>
<accession>A0A127PYS5</accession>
<sequence length="135" mass="14990">MPSMHARRAKRSFVTNIPITQNRFIPDNNWPTRLERDMKTSQVTQFPLKKGEVITMAKPKDCVIQVDSGRLWITQTNQSADVFIEAGSTCTPKENGFLVAEAMSHTVMSMKYVKPVPAHAENDSKAPSGISLEGA</sequence>
<gene>
    <name evidence="1" type="ORF">CPter91_0556</name>
</gene>
<dbReference type="PATRIC" id="fig|279113.9.peg.561"/>
<protein>
    <recommendedName>
        <fullName evidence="3">DUF2917 domain-containing protein</fullName>
    </recommendedName>
</protein>
<organism evidence="1 2">
    <name type="scientific">Collimonas pratensis</name>
    <dbReference type="NCBI Taxonomy" id="279113"/>
    <lineage>
        <taxon>Bacteria</taxon>
        <taxon>Pseudomonadati</taxon>
        <taxon>Pseudomonadota</taxon>
        <taxon>Betaproteobacteria</taxon>
        <taxon>Burkholderiales</taxon>
        <taxon>Oxalobacteraceae</taxon>
        <taxon>Collimonas</taxon>
    </lineage>
</organism>
<dbReference type="Pfam" id="PF11142">
    <property type="entry name" value="DUF2917"/>
    <property type="match status" value="1"/>
</dbReference>
<dbReference type="STRING" id="279113.CPter91_0556"/>
<evidence type="ECO:0000313" key="1">
    <source>
        <dbReference type="EMBL" id="AMP02951.1"/>
    </source>
</evidence>
<reference evidence="1 2" key="1">
    <citation type="submission" date="2015-11" db="EMBL/GenBank/DDBJ databases">
        <title>Exploring the genomic traits of fungus-feeding bacterial genus Collimonas.</title>
        <authorList>
            <person name="Song C."/>
            <person name="Schmidt R."/>
            <person name="de Jager V."/>
            <person name="Krzyzanowska D."/>
            <person name="Jongedijk E."/>
            <person name="Cankar K."/>
            <person name="Beekwilder J."/>
            <person name="van Veen A."/>
            <person name="de Boer W."/>
            <person name="van Veen J.A."/>
            <person name="Garbeva P."/>
        </authorList>
    </citation>
    <scope>NUCLEOTIDE SEQUENCE [LARGE SCALE GENOMIC DNA]</scope>
    <source>
        <strain evidence="1 2">Ter91</strain>
    </source>
</reference>
<proteinExistence type="predicted"/>
<dbReference type="Proteomes" id="UP000074561">
    <property type="component" value="Chromosome"/>
</dbReference>
<dbReference type="OrthoDB" id="9181235at2"/>
<name>A0A127PYS5_9BURK</name>
<dbReference type="InterPro" id="IPR021317">
    <property type="entry name" value="DUF2917"/>
</dbReference>
<evidence type="ECO:0008006" key="3">
    <source>
        <dbReference type="Google" id="ProtNLM"/>
    </source>
</evidence>
<evidence type="ECO:0000313" key="2">
    <source>
        <dbReference type="Proteomes" id="UP000074561"/>
    </source>
</evidence>